<feature type="compositionally biased region" description="Basic and acidic residues" evidence="2">
    <location>
        <begin position="1775"/>
        <end position="1786"/>
    </location>
</feature>
<feature type="domain" description="WWE" evidence="3">
    <location>
        <begin position="1776"/>
        <end position="1812"/>
    </location>
</feature>
<organism evidence="6 8">
    <name type="scientific">Bursaphelenchus xylophilus</name>
    <name type="common">Pinewood nematode worm</name>
    <name type="synonym">Aphelenchoides xylophilus</name>
    <dbReference type="NCBI Taxonomy" id="6326"/>
    <lineage>
        <taxon>Eukaryota</taxon>
        <taxon>Metazoa</taxon>
        <taxon>Ecdysozoa</taxon>
        <taxon>Nematoda</taxon>
        <taxon>Chromadorea</taxon>
        <taxon>Rhabditida</taxon>
        <taxon>Tylenchina</taxon>
        <taxon>Tylenchomorpha</taxon>
        <taxon>Aphelenchoidea</taxon>
        <taxon>Aphelenchoididae</taxon>
        <taxon>Bursaphelenchus</taxon>
    </lineage>
</organism>
<feature type="coiled-coil region" evidence="1">
    <location>
        <begin position="339"/>
        <end position="366"/>
    </location>
</feature>
<gene>
    <name evidence="4" type="ORF">BXYJ_LOCUS2633</name>
</gene>
<feature type="region of interest" description="Disordered" evidence="2">
    <location>
        <begin position="823"/>
        <end position="849"/>
    </location>
</feature>
<feature type="coiled-coil region" evidence="1">
    <location>
        <begin position="118"/>
        <end position="166"/>
    </location>
</feature>
<feature type="region of interest" description="Disordered" evidence="2">
    <location>
        <begin position="570"/>
        <end position="591"/>
    </location>
</feature>
<dbReference type="PANTHER" id="PTHR45615:SF80">
    <property type="entry name" value="GRIP DOMAIN-CONTAINING PROTEIN"/>
    <property type="match status" value="1"/>
</dbReference>
<reference evidence="8" key="1">
    <citation type="submission" date="2016-11" db="UniProtKB">
        <authorList>
            <consortium name="WormBaseParasite"/>
        </authorList>
    </citation>
    <scope>IDENTIFICATION</scope>
</reference>
<feature type="region of interest" description="Disordered" evidence="2">
    <location>
        <begin position="1715"/>
        <end position="1812"/>
    </location>
</feature>
<sequence>MSVSEPSISVNEDVAAVKQEVVEDNGVLIESLKKERDFEVENELLRSELDTVRAHNEALEDNNLDLRAQLAAKSQTEKDLQEQLKVLSQFAINNGSSHQKQVDLQRMYDQMCYKDGRIVELNNIITDKERQIMDLQEMCREQNQVAEAKNRAVQIVNKRLKDLDNRKFSDASTETDLASAIRKEKSTVKREISPGRAVPQLRLYGSNHSPPPIDPSEEQSSFTTETATNVEEAADADREWSSSPTPSGRKYRKKVTFDLRAASVPTLRTPQPGQEPVDQETLLDDRESLAQAVVDLSAENDQLRKTIAEMEKNQAGQGVGDVKIAALEEEAELARKDGRNQAIKARAAATARLKALETELRELKINTSKEIDSLKASNEVLKSSREWALMENSKLLEQISKLKQKLSDLHGELDASNAATNVIRQRLEAEERRYQGLTEELRNANAANQQLVDEKSYLVNEIERLNDDLNQQADVISSMEGDLIVYEAHVAILRESLSMTKKEEQQLIKSKAFAAKLSALEQEKAVISKRNNDEKIRTKALNTKIRELEKERDSLVESIMYTQGLLQQYEDSKGSGRRTMSNSIDGSECGEPKRLRKIDEDLKNTERNLKERGIDEDYAINNETDGLGRGLGQENLDNSVHEDVSPEMYQKMVPEFARATVTPMVPIPIKFQSNSAFQPISSQLSRETLNSSTTDLESRIQRLKNENEAEKEQRRRLEQEIGNLKISQSEVAQLLKEAIENVLQHLRENGHTALAENLNAEVRNYLHHGDLRQVASEVRRFIDEVLKTLVDGNIGASRSKESNEISRHIKTAVDVTYEDLKHQQNAEDDGEDGGKQEERSLKDQKERKIGVETPISQNFNSLEEEVVYLRDSKLRLQQRLNEADKKALEMIIEREELQNQVQHLQAHNVQLSAELEALQHALRHEQALKAELDGLVEQLRSDNDRLRIEADLSRNCLEDLRASANWTGHSELNSQPIRQLPDPQLFHIADTTAQEALNVHRIIEEQALPQGVREEIQEEFGGLQQGQAENRVFDDFQERNEVEDGGLRQGEDQKDQFLDENPAENDAEGWEEHDDDLEVEKISEKQPEPLEEVAEKLERPTTPVDDKMEAVEEGEGQEIDEDDAWNEEWSPREKNVDFKYEYLEEQPLRRASECASDVCDVNIVNEVECSDRIFREQENEEIACRLDQMETEIVEGVVENVLNDEKEKQEEKEWDKEHEEGNLEEENALGVEKKQIEDDQGLEGHVEDTEAQRSEEKKDEDKKIDGEVNKDADPLPEQYSPPNLIKSILEEAVPIGGPGADDVIERMEQELREEEDNGFVEGEEYRIEKEKDDELLERYSATNLDSIFGPPAVQIAGPGMKNVIEESREVLEETKKENDKIEEQREEERDGKKDLEEIIEEGPEKEDLREAEHVEHDEHEVLSILEQKGDLVLKNEPEEVSEKKLESIVVEEKPEESPRKSPVLEQKDQQAVDRALAQGDPQSLEFLREMAETSLHVAEYLQVQYQLMKEGKLPIVHVPKIERTSRQSSVESLRKSFSESPATVKGETSGYQGLKLKNKENEGVIKEKEEIAPIKEIPEKSGNEESKDEWSWEEEPKPAKPTKSTSLKAKESKIEPKKSEESRRGKEKEVEKELEVPKEQKKVAEKAKEEVREVEESKKEAKEVPKKPKAAKKLVLGKPKFKVQTEEDEARITAVLPTNFEDSIDIRPHQIQEIEDTATARSGLTENTQDSEWKWGNEEEIELEEPSQAAQSTQKSDEWGWGEEEEASEMTVKNVEVKKTENKPKQSTDWAWNEDSTEATTNDDDDGAWEDW</sequence>
<feature type="coiled-coil region" evidence="1">
    <location>
        <begin position="42"/>
        <end position="83"/>
    </location>
</feature>
<keyword evidence="7" id="KW-1185">Reference proteome</keyword>
<feature type="coiled-coil region" evidence="1">
    <location>
        <begin position="286"/>
        <end position="313"/>
    </location>
</feature>
<dbReference type="Proteomes" id="UP000582659">
    <property type="component" value="Unassembled WGS sequence"/>
</dbReference>
<feature type="compositionally biased region" description="Basic and acidic residues" evidence="2">
    <location>
        <begin position="1436"/>
        <end position="1459"/>
    </location>
</feature>
<feature type="region of interest" description="Disordered" evidence="2">
    <location>
        <begin position="1370"/>
        <end position="1412"/>
    </location>
</feature>
<feature type="region of interest" description="Disordered" evidence="2">
    <location>
        <begin position="1083"/>
        <end position="1130"/>
    </location>
</feature>
<dbReference type="WBParaSite" id="BXY_0940300.1">
    <property type="protein sequence ID" value="BXY_0940300.1"/>
    <property type="gene ID" value="BXY_0940300"/>
</dbReference>
<accession>A0A1I7S8Q8</accession>
<dbReference type="InterPro" id="IPR004170">
    <property type="entry name" value="WWE_dom"/>
</dbReference>
<feature type="compositionally biased region" description="Basic and acidic residues" evidence="2">
    <location>
        <begin position="1083"/>
        <end position="1110"/>
    </location>
</feature>
<evidence type="ECO:0000313" key="6">
    <source>
        <dbReference type="Proteomes" id="UP000095284"/>
    </source>
</evidence>
<dbReference type="PANTHER" id="PTHR45615">
    <property type="entry name" value="MYOSIN HEAVY CHAIN, NON-MUSCLE"/>
    <property type="match status" value="1"/>
</dbReference>
<feature type="region of interest" description="Disordered" evidence="2">
    <location>
        <begin position="1198"/>
        <end position="1281"/>
    </location>
</feature>
<feature type="region of interest" description="Disordered" evidence="2">
    <location>
        <begin position="1436"/>
        <end position="1474"/>
    </location>
</feature>
<feature type="compositionally biased region" description="Basic and acidic residues" evidence="2">
    <location>
        <begin position="832"/>
        <end position="849"/>
    </location>
</feature>
<feature type="region of interest" description="Disordered" evidence="2">
    <location>
        <begin position="1523"/>
        <end position="1671"/>
    </location>
</feature>
<dbReference type="Proteomes" id="UP000095284">
    <property type="component" value="Unplaced"/>
</dbReference>
<feature type="compositionally biased region" description="Basic and acidic residues" evidence="2">
    <location>
        <begin position="1231"/>
        <end position="1273"/>
    </location>
</feature>
<feature type="coiled-coil region" evidence="1">
    <location>
        <begin position="392"/>
        <end position="482"/>
    </location>
</feature>
<feature type="compositionally biased region" description="Basic and acidic residues" evidence="2">
    <location>
        <begin position="1203"/>
        <end position="1221"/>
    </location>
</feature>
<evidence type="ECO:0000313" key="4">
    <source>
        <dbReference type="EMBL" id="CAD5211862.1"/>
    </source>
</evidence>
<dbReference type="eggNOG" id="ENOG502S06Z">
    <property type="taxonomic scope" value="Eukaryota"/>
</dbReference>
<evidence type="ECO:0000313" key="7">
    <source>
        <dbReference type="Proteomes" id="UP000659654"/>
    </source>
</evidence>
<dbReference type="Proteomes" id="UP000659654">
    <property type="component" value="Unassembled WGS sequence"/>
</dbReference>
<feature type="coiled-coil region" evidence="1">
    <location>
        <begin position="686"/>
        <end position="727"/>
    </location>
</feature>
<evidence type="ECO:0000313" key="8">
    <source>
        <dbReference type="WBParaSite" id="BXY_0940300.1"/>
    </source>
</evidence>
<feature type="coiled-coil region" evidence="1">
    <location>
        <begin position="880"/>
        <end position="949"/>
    </location>
</feature>
<dbReference type="EMBL" id="CAJFDI010000001">
    <property type="protein sequence ID" value="CAD5211862.1"/>
    <property type="molecule type" value="Genomic_DNA"/>
</dbReference>
<dbReference type="EMBL" id="CAJFCV020000001">
    <property type="protein sequence ID" value="CAG9089313.1"/>
    <property type="molecule type" value="Genomic_DNA"/>
</dbReference>
<dbReference type="PROSITE" id="PS50918">
    <property type="entry name" value="WWE"/>
    <property type="match status" value="1"/>
</dbReference>
<feature type="compositionally biased region" description="Basic and acidic residues" evidence="2">
    <location>
        <begin position="1370"/>
        <end position="1396"/>
    </location>
</feature>
<reference evidence="5" key="2">
    <citation type="submission" date="2020-08" db="EMBL/GenBank/DDBJ databases">
        <authorList>
            <person name="Kikuchi T."/>
        </authorList>
    </citation>
    <scope>NUCLEOTIDE SEQUENCE</scope>
    <source>
        <strain evidence="4">Ka4C1</strain>
    </source>
</reference>
<feature type="compositionally biased region" description="Polar residues" evidence="2">
    <location>
        <begin position="1719"/>
        <end position="1730"/>
    </location>
</feature>
<feature type="region of interest" description="Disordered" evidence="2">
    <location>
        <begin position="185"/>
        <end position="254"/>
    </location>
</feature>
<proteinExistence type="predicted"/>
<feature type="coiled-coil region" evidence="1">
    <location>
        <begin position="531"/>
        <end position="558"/>
    </location>
</feature>
<evidence type="ECO:0000313" key="5">
    <source>
        <dbReference type="EMBL" id="CAG9089313.1"/>
    </source>
</evidence>
<evidence type="ECO:0000259" key="3">
    <source>
        <dbReference type="PROSITE" id="PS50918"/>
    </source>
</evidence>
<dbReference type="SMR" id="A0A1I7S8Q8"/>
<evidence type="ECO:0000256" key="2">
    <source>
        <dbReference type="SAM" id="MobiDB-lite"/>
    </source>
</evidence>
<feature type="compositionally biased region" description="Basic and acidic residues" evidence="2">
    <location>
        <begin position="1557"/>
        <end position="1598"/>
    </location>
</feature>
<feature type="compositionally biased region" description="Basic and acidic residues" evidence="2">
    <location>
        <begin position="1608"/>
        <end position="1666"/>
    </location>
</feature>
<protein>
    <submittedName>
        <fullName evidence="4">(pine wood nematode) hypothetical protein</fullName>
    </submittedName>
    <submittedName>
        <fullName evidence="8">WWE domain-containing protein</fullName>
    </submittedName>
</protein>
<name>A0A1I7S8Q8_BURXY</name>
<dbReference type="OrthoDB" id="2441647at2759"/>
<evidence type="ECO:0000256" key="1">
    <source>
        <dbReference type="SAM" id="Coils"/>
    </source>
</evidence>
<keyword evidence="1" id="KW-0175">Coiled coil</keyword>
<feature type="compositionally biased region" description="Acidic residues" evidence="2">
    <location>
        <begin position="1111"/>
        <end position="1126"/>
    </location>
</feature>
<feature type="compositionally biased region" description="Acidic residues" evidence="2">
    <location>
        <begin position="1795"/>
        <end position="1812"/>
    </location>
</feature>